<dbReference type="Proteomes" id="UP000438429">
    <property type="component" value="Unassembled WGS sequence"/>
</dbReference>
<dbReference type="InterPro" id="IPR043502">
    <property type="entry name" value="DNA/RNA_pol_sf"/>
</dbReference>
<keyword evidence="6" id="KW-0239">DNA-directed DNA polymerase</keyword>
<dbReference type="PANTHER" id="PTHR33568:SF3">
    <property type="entry name" value="DNA-DIRECTED DNA POLYMERASE"/>
    <property type="match status" value="1"/>
</dbReference>
<comment type="caution">
    <text evidence="10">The sequence shown here is derived from an EMBL/GenBank/DDBJ whole genome shotgun (WGS) entry which is preliminary data.</text>
</comment>
<protein>
    <recommendedName>
        <fullName evidence="2">DNA-directed DNA polymerase</fullName>
        <ecNumber evidence="2">2.7.7.7</ecNumber>
    </recommendedName>
</protein>
<evidence type="ECO:0000313" key="10">
    <source>
        <dbReference type="EMBL" id="KAF0039230.1"/>
    </source>
</evidence>
<proteinExistence type="inferred from homology"/>
<name>A0A6A4T5E9_SCOMX</name>
<evidence type="ECO:0000256" key="8">
    <source>
        <dbReference type="ARBA" id="ARBA00049244"/>
    </source>
</evidence>
<evidence type="ECO:0000256" key="3">
    <source>
        <dbReference type="ARBA" id="ARBA00022679"/>
    </source>
</evidence>
<dbReference type="InterPro" id="IPR004868">
    <property type="entry name" value="DNA-dir_DNA_pol_B_mt/vir"/>
</dbReference>
<comment type="catalytic activity">
    <reaction evidence="8">
        <text>DNA(n) + a 2'-deoxyribonucleoside 5'-triphosphate = DNA(n+1) + diphosphate</text>
        <dbReference type="Rhea" id="RHEA:22508"/>
        <dbReference type="Rhea" id="RHEA-COMP:17339"/>
        <dbReference type="Rhea" id="RHEA-COMP:17340"/>
        <dbReference type="ChEBI" id="CHEBI:33019"/>
        <dbReference type="ChEBI" id="CHEBI:61560"/>
        <dbReference type="ChEBI" id="CHEBI:173112"/>
        <dbReference type="EC" id="2.7.7.7"/>
    </reaction>
</comment>
<keyword evidence="4" id="KW-0548">Nucleotidyltransferase</keyword>
<sequence>MKKYDPPELLSPRSSLYGGRTSTVRLRYTAAPNETVCYKDINSLYPYVNAMCSFPLSHPTIIHNDFEDPQKYFGLIRAIFYPPRGLFFPVLPYKISQGKQEASGYPPEAVDEESRKKYIREYELHQGIRLNPEKIEANRAKRQCEREKCHTLQ</sequence>
<dbReference type="GO" id="GO:0003677">
    <property type="term" value="F:DNA binding"/>
    <property type="evidence" value="ECO:0007669"/>
    <property type="project" value="UniProtKB-KW"/>
</dbReference>
<evidence type="ECO:0000256" key="7">
    <source>
        <dbReference type="ARBA" id="ARBA00023125"/>
    </source>
</evidence>
<dbReference type="EMBL" id="VEVO01000007">
    <property type="protein sequence ID" value="KAF0039230.1"/>
    <property type="molecule type" value="Genomic_DNA"/>
</dbReference>
<feature type="domain" description="DNA-directed DNA polymerase family B mitochondria/virus" evidence="9">
    <location>
        <begin position="13"/>
        <end position="98"/>
    </location>
</feature>
<dbReference type="Pfam" id="PF03175">
    <property type="entry name" value="DNA_pol_B_2"/>
    <property type="match status" value="1"/>
</dbReference>
<evidence type="ECO:0000256" key="1">
    <source>
        <dbReference type="ARBA" id="ARBA00005755"/>
    </source>
</evidence>
<organism evidence="10 11">
    <name type="scientific">Scophthalmus maximus</name>
    <name type="common">Turbot</name>
    <name type="synonym">Psetta maxima</name>
    <dbReference type="NCBI Taxonomy" id="52904"/>
    <lineage>
        <taxon>Eukaryota</taxon>
        <taxon>Metazoa</taxon>
        <taxon>Chordata</taxon>
        <taxon>Craniata</taxon>
        <taxon>Vertebrata</taxon>
        <taxon>Euteleostomi</taxon>
        <taxon>Actinopterygii</taxon>
        <taxon>Neopterygii</taxon>
        <taxon>Teleostei</taxon>
        <taxon>Neoteleostei</taxon>
        <taxon>Acanthomorphata</taxon>
        <taxon>Carangaria</taxon>
        <taxon>Pleuronectiformes</taxon>
        <taxon>Pleuronectoidei</taxon>
        <taxon>Scophthalmidae</taxon>
        <taxon>Scophthalmus</taxon>
    </lineage>
</organism>
<evidence type="ECO:0000256" key="5">
    <source>
        <dbReference type="ARBA" id="ARBA00022705"/>
    </source>
</evidence>
<keyword evidence="7" id="KW-0238">DNA-binding</keyword>
<evidence type="ECO:0000313" key="11">
    <source>
        <dbReference type="Proteomes" id="UP000438429"/>
    </source>
</evidence>
<keyword evidence="3" id="KW-0808">Transferase</keyword>
<reference evidence="10 11" key="1">
    <citation type="submission" date="2019-06" db="EMBL/GenBank/DDBJ databases">
        <title>Draft genomes of female and male turbot (Scophthalmus maximus).</title>
        <authorList>
            <person name="Xu H."/>
            <person name="Xu X.-W."/>
            <person name="Shao C."/>
            <person name="Chen S."/>
        </authorList>
    </citation>
    <scope>NUCLEOTIDE SEQUENCE [LARGE SCALE GENOMIC DNA]</scope>
    <source>
        <strain evidence="10">Ysfricsl-2016a</strain>
        <tissue evidence="10">Blood</tissue>
    </source>
</reference>
<comment type="similarity">
    <text evidence="1">Belongs to the DNA polymerase type-B family.</text>
</comment>
<dbReference type="GO" id="GO:0003887">
    <property type="term" value="F:DNA-directed DNA polymerase activity"/>
    <property type="evidence" value="ECO:0007669"/>
    <property type="project" value="UniProtKB-KW"/>
</dbReference>
<accession>A0A6A4T5E9</accession>
<dbReference type="GO" id="GO:0006260">
    <property type="term" value="P:DNA replication"/>
    <property type="evidence" value="ECO:0007669"/>
    <property type="project" value="UniProtKB-KW"/>
</dbReference>
<dbReference type="EC" id="2.7.7.7" evidence="2"/>
<dbReference type="GO" id="GO:0000166">
    <property type="term" value="F:nucleotide binding"/>
    <property type="evidence" value="ECO:0007669"/>
    <property type="project" value="InterPro"/>
</dbReference>
<dbReference type="AlphaFoldDB" id="A0A6A4T5E9"/>
<gene>
    <name evidence="10" type="ORF">F2P81_007465</name>
</gene>
<keyword evidence="5" id="KW-0235">DNA replication</keyword>
<evidence type="ECO:0000256" key="6">
    <source>
        <dbReference type="ARBA" id="ARBA00022932"/>
    </source>
</evidence>
<dbReference type="SUPFAM" id="SSF56672">
    <property type="entry name" value="DNA/RNA polymerases"/>
    <property type="match status" value="1"/>
</dbReference>
<dbReference type="PANTHER" id="PTHR33568">
    <property type="entry name" value="DNA POLYMERASE"/>
    <property type="match status" value="1"/>
</dbReference>
<evidence type="ECO:0000256" key="4">
    <source>
        <dbReference type="ARBA" id="ARBA00022695"/>
    </source>
</evidence>
<evidence type="ECO:0000256" key="2">
    <source>
        <dbReference type="ARBA" id="ARBA00012417"/>
    </source>
</evidence>
<evidence type="ECO:0000259" key="9">
    <source>
        <dbReference type="Pfam" id="PF03175"/>
    </source>
</evidence>